<proteinExistence type="predicted"/>
<sequence>MIRWIVWIVLSCILCGSTVVIIAAVSVIVKKPSLLPAADSPPPALENVGPPVDEQEAMQFGLQLEAAAAGRDKAALDRLAPMEALYNRAVSDMDTSRLSPDLRTAFVRRFTNEIGGLIAGDGSYKLVRVHTVDGRPRVFFRILNGKGGLNYHDILLARTATGQVVLEDVGVMTMGETLGKTMRRLTIDSLTAGQRGTRSERIQLMEKHAKELVDFHAKVREGKAGEAMVVYRRLPDVLRKDKDTQLIALGAALAISDEAHVREIEAYQQAHPDDPNLDLISLDLYLLTRQHKQSLKALAAIEKTVGGDPCVDAIRATVLAETGRFAEARTAAERAIREEPTLTEAYWARIAVAIGERDHPAALKWFKAIAEKRQVTLNFPAIVQSPESKPFARSPEFQELKAWYANRGR</sequence>
<name>A0A5C1AAC9_9BACT</name>
<protein>
    <recommendedName>
        <fullName evidence="3">Tetratricopeptide repeat protein</fullName>
    </recommendedName>
</protein>
<accession>A0A5C1AAC9</accession>
<gene>
    <name evidence="1" type="ORF">PX52LOC_02092</name>
</gene>
<evidence type="ECO:0000313" key="1">
    <source>
        <dbReference type="EMBL" id="QEL15177.1"/>
    </source>
</evidence>
<reference evidence="2" key="1">
    <citation type="submission" date="2019-08" db="EMBL/GenBank/DDBJ databases">
        <title>Limnoglobus roseus gen. nov., sp. nov., a novel freshwater planctomycete with a giant genome from the family Gemmataceae.</title>
        <authorList>
            <person name="Kulichevskaya I.S."/>
            <person name="Naumoff D.G."/>
            <person name="Miroshnikov K."/>
            <person name="Ivanova A."/>
            <person name="Philippov D.A."/>
            <person name="Hakobyan A."/>
            <person name="Rijpstra I.C."/>
            <person name="Sinninghe Damste J.S."/>
            <person name="Liesack W."/>
            <person name="Dedysh S.N."/>
        </authorList>
    </citation>
    <scope>NUCLEOTIDE SEQUENCE [LARGE SCALE GENOMIC DNA]</scope>
    <source>
        <strain evidence="2">PX52</strain>
    </source>
</reference>
<dbReference type="InterPro" id="IPR011990">
    <property type="entry name" value="TPR-like_helical_dom_sf"/>
</dbReference>
<dbReference type="KEGG" id="lrs:PX52LOC_02092"/>
<dbReference type="Gene3D" id="1.25.40.10">
    <property type="entry name" value="Tetratricopeptide repeat domain"/>
    <property type="match status" value="1"/>
</dbReference>
<dbReference type="RefSeq" id="WP_149110013.1">
    <property type="nucleotide sequence ID" value="NZ_CP042425.1"/>
</dbReference>
<evidence type="ECO:0008006" key="3">
    <source>
        <dbReference type="Google" id="ProtNLM"/>
    </source>
</evidence>
<organism evidence="1 2">
    <name type="scientific">Limnoglobus roseus</name>
    <dbReference type="NCBI Taxonomy" id="2598579"/>
    <lineage>
        <taxon>Bacteria</taxon>
        <taxon>Pseudomonadati</taxon>
        <taxon>Planctomycetota</taxon>
        <taxon>Planctomycetia</taxon>
        <taxon>Gemmatales</taxon>
        <taxon>Gemmataceae</taxon>
        <taxon>Limnoglobus</taxon>
    </lineage>
</organism>
<dbReference type="AlphaFoldDB" id="A0A5C1AAC9"/>
<keyword evidence="2" id="KW-1185">Reference proteome</keyword>
<evidence type="ECO:0000313" key="2">
    <source>
        <dbReference type="Proteomes" id="UP000324974"/>
    </source>
</evidence>
<dbReference type="OrthoDB" id="259168at2"/>
<dbReference type="SUPFAM" id="SSF48452">
    <property type="entry name" value="TPR-like"/>
    <property type="match status" value="1"/>
</dbReference>
<dbReference type="EMBL" id="CP042425">
    <property type="protein sequence ID" value="QEL15177.1"/>
    <property type="molecule type" value="Genomic_DNA"/>
</dbReference>
<dbReference type="Proteomes" id="UP000324974">
    <property type="component" value="Chromosome"/>
</dbReference>